<evidence type="ECO:0000256" key="2">
    <source>
        <dbReference type="ARBA" id="ARBA00002786"/>
    </source>
</evidence>
<evidence type="ECO:0000256" key="11">
    <source>
        <dbReference type="ARBA" id="ARBA00023239"/>
    </source>
</evidence>
<dbReference type="HAMAP" id="MF_00133">
    <property type="entry name" value="Trp_synth_beta"/>
    <property type="match status" value="1"/>
</dbReference>
<dbReference type="AlphaFoldDB" id="A0A0F9SSM1"/>
<evidence type="ECO:0000256" key="4">
    <source>
        <dbReference type="ARBA" id="ARBA00009982"/>
    </source>
</evidence>
<dbReference type="InterPro" id="IPR006316">
    <property type="entry name" value="Trp_synth_b-like"/>
</dbReference>
<dbReference type="PANTHER" id="PTHR48077">
    <property type="entry name" value="TRYPTOPHAN SYNTHASE-RELATED"/>
    <property type="match status" value="1"/>
</dbReference>
<evidence type="ECO:0000256" key="1">
    <source>
        <dbReference type="ARBA" id="ARBA00001933"/>
    </source>
</evidence>
<dbReference type="GO" id="GO:0005737">
    <property type="term" value="C:cytoplasm"/>
    <property type="evidence" value="ECO:0007669"/>
    <property type="project" value="TreeGrafter"/>
</dbReference>
<evidence type="ECO:0000256" key="9">
    <source>
        <dbReference type="ARBA" id="ARBA00022898"/>
    </source>
</evidence>
<dbReference type="Pfam" id="PF00291">
    <property type="entry name" value="PALP"/>
    <property type="match status" value="1"/>
</dbReference>
<evidence type="ECO:0000256" key="12">
    <source>
        <dbReference type="ARBA" id="ARBA00049047"/>
    </source>
</evidence>
<reference evidence="14" key="1">
    <citation type="journal article" date="2015" name="Nature">
        <title>Complex archaea that bridge the gap between prokaryotes and eukaryotes.</title>
        <authorList>
            <person name="Spang A."/>
            <person name="Saw J.H."/>
            <person name="Jorgensen S.L."/>
            <person name="Zaremba-Niedzwiedzka K."/>
            <person name="Martijn J."/>
            <person name="Lind A.E."/>
            <person name="van Eijk R."/>
            <person name="Schleper C."/>
            <person name="Guy L."/>
            <person name="Ettema T.J."/>
        </authorList>
    </citation>
    <scope>NUCLEOTIDE SEQUENCE</scope>
</reference>
<dbReference type="NCBIfam" id="TIGR01415">
    <property type="entry name" value="trpB_rel"/>
    <property type="match status" value="1"/>
</dbReference>
<comment type="subunit">
    <text evidence="5">Tetramer of two alpha and two beta chains.</text>
</comment>
<dbReference type="GO" id="GO:0004834">
    <property type="term" value="F:tryptophan synthase activity"/>
    <property type="evidence" value="ECO:0007669"/>
    <property type="project" value="UniProtKB-EC"/>
</dbReference>
<comment type="similarity">
    <text evidence="4">Belongs to the TrpB family.</text>
</comment>
<protein>
    <recommendedName>
        <fullName evidence="6">tryptophan synthase</fullName>
        <ecNumber evidence="6">4.2.1.20</ecNumber>
    </recommendedName>
</protein>
<dbReference type="Gene3D" id="3.40.50.1100">
    <property type="match status" value="2"/>
</dbReference>
<evidence type="ECO:0000256" key="10">
    <source>
        <dbReference type="ARBA" id="ARBA00023141"/>
    </source>
</evidence>
<comment type="pathway">
    <text evidence="3">Amino-acid biosynthesis; L-tryptophan biosynthesis; L-tryptophan from chorismate: step 5/5.</text>
</comment>
<dbReference type="GO" id="GO:0052684">
    <property type="term" value="F:L-serine hydro-lyase (adding indole, L-tryptophan-forming) activity"/>
    <property type="evidence" value="ECO:0007669"/>
    <property type="project" value="TreeGrafter"/>
</dbReference>
<dbReference type="PROSITE" id="PS00168">
    <property type="entry name" value="TRP_SYNTHASE_BETA"/>
    <property type="match status" value="1"/>
</dbReference>
<dbReference type="NCBIfam" id="NF009057">
    <property type="entry name" value="PRK12391.1"/>
    <property type="match status" value="1"/>
</dbReference>
<evidence type="ECO:0000259" key="13">
    <source>
        <dbReference type="Pfam" id="PF00291"/>
    </source>
</evidence>
<comment type="catalytic activity">
    <reaction evidence="12">
        <text>(1S,2R)-1-C-(indol-3-yl)glycerol 3-phosphate + L-serine = D-glyceraldehyde 3-phosphate + L-tryptophan + H2O</text>
        <dbReference type="Rhea" id="RHEA:10532"/>
        <dbReference type="ChEBI" id="CHEBI:15377"/>
        <dbReference type="ChEBI" id="CHEBI:33384"/>
        <dbReference type="ChEBI" id="CHEBI:57912"/>
        <dbReference type="ChEBI" id="CHEBI:58866"/>
        <dbReference type="ChEBI" id="CHEBI:59776"/>
        <dbReference type="EC" id="4.2.1.20"/>
    </reaction>
</comment>
<feature type="domain" description="Tryptophan synthase beta chain-like PALP" evidence="13">
    <location>
        <begin position="106"/>
        <end position="449"/>
    </location>
</feature>
<evidence type="ECO:0000313" key="14">
    <source>
        <dbReference type="EMBL" id="KKN65527.1"/>
    </source>
</evidence>
<keyword evidence="9" id="KW-0663">Pyridoxal phosphate</keyword>
<comment type="function">
    <text evidence="2">The beta subunit is responsible for the synthesis of L-tryptophan from indole and L-serine.</text>
</comment>
<dbReference type="InterPro" id="IPR036052">
    <property type="entry name" value="TrpB-like_PALP_sf"/>
</dbReference>
<evidence type="ECO:0000256" key="6">
    <source>
        <dbReference type="ARBA" id="ARBA00012043"/>
    </source>
</evidence>
<organism evidence="14">
    <name type="scientific">marine sediment metagenome</name>
    <dbReference type="NCBI Taxonomy" id="412755"/>
    <lineage>
        <taxon>unclassified sequences</taxon>
        <taxon>metagenomes</taxon>
        <taxon>ecological metagenomes</taxon>
    </lineage>
</organism>
<dbReference type="EC" id="4.2.1.20" evidence="6"/>
<dbReference type="EMBL" id="LAZR01000522">
    <property type="protein sequence ID" value="KKN65527.1"/>
    <property type="molecule type" value="Genomic_DNA"/>
</dbReference>
<evidence type="ECO:0000256" key="5">
    <source>
        <dbReference type="ARBA" id="ARBA00011270"/>
    </source>
</evidence>
<dbReference type="PIRSF" id="PIRSF001413">
    <property type="entry name" value="Trp_syn_beta"/>
    <property type="match status" value="1"/>
</dbReference>
<comment type="caution">
    <text evidence="14">The sequence shown here is derived from an EMBL/GenBank/DDBJ whole genome shotgun (WGS) entry which is preliminary data.</text>
</comment>
<evidence type="ECO:0000256" key="3">
    <source>
        <dbReference type="ARBA" id="ARBA00004733"/>
    </source>
</evidence>
<evidence type="ECO:0000256" key="8">
    <source>
        <dbReference type="ARBA" id="ARBA00022822"/>
    </source>
</evidence>
<dbReference type="InterPro" id="IPR006653">
    <property type="entry name" value="Trp_synth_b_CS"/>
</dbReference>
<sequence>MCIDLLFSNILMTHIINVKTIICDKKMVDYYNARIFLEPNEVPKEWINILPDLPSPITPLVNPMDGKPAPPEMAFAIFPKGCVMQEVSQEHTIQIPKELREIFAKTYRPTPLHRALGLERELGIEGDDIKIFYKNESLSPTGSHKPNTAIAQAYYAKKDGLEGLVTETGAGQWGSGLAYGCNLFNLKCTVYMVRASFNQKPGRKILMRSYDAEVHASPSKFTESGKAFIEKDPNHPGSLGIAISEAIEHSLTSDKIRYSLGSVVNFVLLHQTIIGQEAKIQLGKVGIKNPDVVIGCMGGGSNFGGLMIPFAKDKLAGINSEVEIIGVEPRACPSVCKGEYRWDFGDTSMKGPIVKMHTLGHTFIPSPIHAGGLRYHGIAPIISILHNNKVISATMHHQNEVIQTGIQFAKAEGILPAPETAHAIKEAIDQALKAKENNEKKVILFNFSGHGYFDLLAYKEYMTGDLENYELPAKDIEKALASEEMPNIDETQF</sequence>
<name>A0A0F9SSM1_9ZZZZ</name>
<keyword evidence="11" id="KW-0456">Lyase</keyword>
<dbReference type="GO" id="GO:0030170">
    <property type="term" value="F:pyridoxal phosphate binding"/>
    <property type="evidence" value="ECO:0007669"/>
    <property type="project" value="InterPro"/>
</dbReference>
<comment type="cofactor">
    <cofactor evidence="1">
        <name>pyridoxal 5'-phosphate</name>
        <dbReference type="ChEBI" id="CHEBI:597326"/>
    </cofactor>
</comment>
<dbReference type="InterPro" id="IPR023026">
    <property type="entry name" value="Trp_synth_beta/beta-like"/>
</dbReference>
<dbReference type="InterPro" id="IPR001926">
    <property type="entry name" value="TrpB-like_PALP"/>
</dbReference>
<dbReference type="SUPFAM" id="SSF53686">
    <property type="entry name" value="Tryptophan synthase beta subunit-like PLP-dependent enzymes"/>
    <property type="match status" value="1"/>
</dbReference>
<dbReference type="UniPathway" id="UPA00035">
    <property type="reaction ID" value="UER00044"/>
</dbReference>
<dbReference type="PANTHER" id="PTHR48077:SF6">
    <property type="entry name" value="TRYPTOPHAN SYNTHASE"/>
    <property type="match status" value="1"/>
</dbReference>
<keyword evidence="8" id="KW-0822">Tryptophan biosynthesis</keyword>
<proteinExistence type="inferred from homology"/>
<keyword evidence="10" id="KW-0057">Aromatic amino acid biosynthesis</keyword>
<dbReference type="PIRSF" id="PIRSF500824">
    <property type="entry name" value="TrpB_prok"/>
    <property type="match status" value="1"/>
</dbReference>
<gene>
    <name evidence="14" type="ORF">LCGC14_0480530</name>
</gene>
<accession>A0A0F9SSM1</accession>
<evidence type="ECO:0000256" key="7">
    <source>
        <dbReference type="ARBA" id="ARBA00022605"/>
    </source>
</evidence>
<keyword evidence="7" id="KW-0028">Amino-acid biosynthesis</keyword>